<keyword evidence="5 12" id="KW-0235">DNA replication</keyword>
<dbReference type="Pfam" id="PF11798">
    <property type="entry name" value="IMS_HHH"/>
    <property type="match status" value="1"/>
</dbReference>
<dbReference type="Gene3D" id="3.30.1490.100">
    <property type="entry name" value="DNA polymerase, Y-family, little finger domain"/>
    <property type="match status" value="1"/>
</dbReference>
<keyword evidence="10 12" id="KW-0234">DNA repair</keyword>
<comment type="catalytic activity">
    <reaction evidence="11 12">
        <text>DNA(n) + a 2'-deoxyribonucleoside 5'-triphosphate = DNA(n+1) + diphosphate</text>
        <dbReference type="Rhea" id="RHEA:22508"/>
        <dbReference type="Rhea" id="RHEA-COMP:17339"/>
        <dbReference type="Rhea" id="RHEA-COMP:17340"/>
        <dbReference type="ChEBI" id="CHEBI:33019"/>
        <dbReference type="ChEBI" id="CHEBI:61560"/>
        <dbReference type="ChEBI" id="CHEBI:173112"/>
        <dbReference type="EC" id="2.7.7.7"/>
    </reaction>
</comment>
<keyword evidence="4 12" id="KW-0548">Nucleotidyltransferase</keyword>
<feature type="binding site" evidence="12">
    <location>
        <position position="8"/>
    </location>
    <ligand>
        <name>Mg(2+)</name>
        <dbReference type="ChEBI" id="CHEBI:18420"/>
    </ligand>
</feature>
<reference evidence="14 15" key="1">
    <citation type="submission" date="2018-06" db="EMBL/GenBank/DDBJ databases">
        <authorList>
            <consortium name="Pathogen Informatics"/>
            <person name="Doyle S."/>
        </authorList>
    </citation>
    <scope>NUCLEOTIDE SEQUENCE [LARGE SCALE GENOMIC DNA]</scope>
    <source>
        <strain evidence="14 15">NCTC13149</strain>
    </source>
</reference>
<dbReference type="EC" id="2.7.7.7" evidence="12"/>
<dbReference type="InterPro" id="IPR001126">
    <property type="entry name" value="UmuC"/>
</dbReference>
<dbReference type="SUPFAM" id="SSF100879">
    <property type="entry name" value="Lesion bypass DNA polymerase (Y-family), little finger domain"/>
    <property type="match status" value="1"/>
</dbReference>
<keyword evidence="8 12" id="KW-0460">Magnesium</keyword>
<dbReference type="GO" id="GO:0000287">
    <property type="term" value="F:magnesium ion binding"/>
    <property type="evidence" value="ECO:0007669"/>
    <property type="project" value="UniProtKB-UniRule"/>
</dbReference>
<dbReference type="GO" id="GO:0042276">
    <property type="term" value="P:error-prone translesion synthesis"/>
    <property type="evidence" value="ECO:0007669"/>
    <property type="project" value="TreeGrafter"/>
</dbReference>
<comment type="cofactor">
    <cofactor evidence="12">
        <name>Mg(2+)</name>
        <dbReference type="ChEBI" id="CHEBI:18420"/>
    </cofactor>
    <text evidence="12">Binds 2 magnesium ions per subunit.</text>
</comment>
<organism evidence="14 15">
    <name type="scientific">Peptoniphilus lacrimalis</name>
    <dbReference type="NCBI Taxonomy" id="33031"/>
    <lineage>
        <taxon>Bacteria</taxon>
        <taxon>Bacillati</taxon>
        <taxon>Bacillota</taxon>
        <taxon>Tissierellia</taxon>
        <taxon>Tissierellales</taxon>
        <taxon>Peptoniphilaceae</taxon>
        <taxon>Peptoniphilus</taxon>
    </lineage>
</organism>
<dbReference type="PROSITE" id="PS50173">
    <property type="entry name" value="UMUC"/>
    <property type="match status" value="1"/>
</dbReference>
<dbReference type="InterPro" id="IPR017961">
    <property type="entry name" value="DNA_pol_Y-fam_little_finger"/>
</dbReference>
<feature type="active site" evidence="12">
    <location>
        <position position="103"/>
    </location>
</feature>
<keyword evidence="3 12" id="KW-0808">Transferase</keyword>
<dbReference type="Pfam" id="PF11799">
    <property type="entry name" value="IMS_C"/>
    <property type="match status" value="1"/>
</dbReference>
<dbReference type="GO" id="GO:0003684">
    <property type="term" value="F:damaged DNA binding"/>
    <property type="evidence" value="ECO:0007669"/>
    <property type="project" value="InterPro"/>
</dbReference>
<keyword evidence="12" id="KW-0963">Cytoplasm</keyword>
<comment type="subunit">
    <text evidence="12">Monomer.</text>
</comment>
<evidence type="ECO:0000256" key="6">
    <source>
        <dbReference type="ARBA" id="ARBA00022723"/>
    </source>
</evidence>
<dbReference type="CDD" id="cd03586">
    <property type="entry name" value="PolY_Pol_IV_kappa"/>
    <property type="match status" value="1"/>
</dbReference>
<dbReference type="NCBIfam" id="NF002677">
    <property type="entry name" value="PRK02406.1"/>
    <property type="match status" value="1"/>
</dbReference>
<keyword evidence="2 12" id="KW-0515">Mutator protein</keyword>
<protein>
    <recommendedName>
        <fullName evidence="12">DNA polymerase IV</fullName>
        <shortName evidence="12">Pol IV</shortName>
        <ecNumber evidence="12">2.7.7.7</ecNumber>
    </recommendedName>
</protein>
<dbReference type="HAMAP" id="MF_01113">
    <property type="entry name" value="DNApol_IV"/>
    <property type="match status" value="1"/>
</dbReference>
<evidence type="ECO:0000256" key="9">
    <source>
        <dbReference type="ARBA" id="ARBA00022932"/>
    </source>
</evidence>
<dbReference type="AlphaFoldDB" id="A0A379C5Y8"/>
<dbReference type="EMBL" id="UGSZ01000001">
    <property type="protein sequence ID" value="SUB57762.1"/>
    <property type="molecule type" value="Genomic_DNA"/>
</dbReference>
<comment type="similarity">
    <text evidence="1 12">Belongs to the DNA polymerase type-Y family.</text>
</comment>
<dbReference type="GO" id="GO:0006281">
    <property type="term" value="P:DNA repair"/>
    <property type="evidence" value="ECO:0007669"/>
    <property type="project" value="UniProtKB-UniRule"/>
</dbReference>
<dbReference type="InterPro" id="IPR043128">
    <property type="entry name" value="Rev_trsase/Diguanyl_cyclase"/>
</dbReference>
<dbReference type="RefSeq" id="WP_019035309.1">
    <property type="nucleotide sequence ID" value="NZ_UGSZ01000001.1"/>
</dbReference>
<evidence type="ECO:0000256" key="1">
    <source>
        <dbReference type="ARBA" id="ARBA00010945"/>
    </source>
</evidence>
<dbReference type="InterPro" id="IPR050116">
    <property type="entry name" value="DNA_polymerase-Y"/>
</dbReference>
<feature type="domain" description="UmuC" evidence="13">
    <location>
        <begin position="4"/>
        <end position="180"/>
    </location>
</feature>
<dbReference type="Gene3D" id="3.40.1170.60">
    <property type="match status" value="1"/>
</dbReference>
<dbReference type="InterPro" id="IPR022880">
    <property type="entry name" value="DNApol_IV"/>
</dbReference>
<keyword evidence="9 12" id="KW-0239">DNA-directed DNA polymerase</keyword>
<name>A0A379C5Y8_9FIRM</name>
<dbReference type="FunFam" id="3.30.1490.100:FF:000004">
    <property type="entry name" value="DNA polymerase IV"/>
    <property type="match status" value="1"/>
</dbReference>
<gene>
    <name evidence="14" type="primary">dinB_2</name>
    <name evidence="12" type="synonym">dinB</name>
    <name evidence="14" type="ORF">NCTC13149_01619</name>
</gene>
<keyword evidence="12" id="KW-0238">DNA-binding</keyword>
<comment type="subcellular location">
    <subcellularLocation>
        <location evidence="12">Cytoplasm</location>
    </subcellularLocation>
</comment>
<dbReference type="InterPro" id="IPR036775">
    <property type="entry name" value="DNA_pol_Y-fam_lit_finger_sf"/>
</dbReference>
<sequence length="344" mass="39896">MRAIVHVDLDAFYASCEELDNISLRGKALAVAGKSDRAIITTANYKAREYGIHSAMPVFIAKNLCENLIIVPMRRKRYLEKSKEVFDLLSTYTDIIEKVSIDESYLDLTDINPDYKFLKKMQDNILKKTGLSVSIGMSTNKFLAKLASDWNKPRGIKIISKDEVPDILMDLDIRKIHGIGKKSEDKLRNLGIDKVCDLYNLEEDFLINLFGKSGEDIYKRIRGIDDREVQTKIKRKSLGTENTFFPTDNRRDLENYINIFSVEVSQDLIKRNLLGFTLTIKLKNDKFKIRTKSRTYEYGLYKKEDIYREGLILFREFYNDDKIRLIGLTVSNLSDLKIHQLTFL</sequence>
<evidence type="ECO:0000256" key="8">
    <source>
        <dbReference type="ARBA" id="ARBA00022842"/>
    </source>
</evidence>
<evidence type="ECO:0000256" key="3">
    <source>
        <dbReference type="ARBA" id="ARBA00022679"/>
    </source>
</evidence>
<dbReference type="GO" id="GO:0006261">
    <property type="term" value="P:DNA-templated DNA replication"/>
    <property type="evidence" value="ECO:0007669"/>
    <property type="project" value="UniProtKB-UniRule"/>
</dbReference>
<evidence type="ECO:0000256" key="4">
    <source>
        <dbReference type="ARBA" id="ARBA00022695"/>
    </source>
</evidence>
<keyword evidence="6 12" id="KW-0479">Metal-binding</keyword>
<evidence type="ECO:0000256" key="11">
    <source>
        <dbReference type="ARBA" id="ARBA00049244"/>
    </source>
</evidence>
<dbReference type="Proteomes" id="UP000255517">
    <property type="component" value="Unassembled WGS sequence"/>
</dbReference>
<dbReference type="NCBIfam" id="NF010731">
    <property type="entry name" value="PRK14133.1"/>
    <property type="match status" value="1"/>
</dbReference>
<dbReference type="PANTHER" id="PTHR11076:SF33">
    <property type="entry name" value="DNA POLYMERASE KAPPA"/>
    <property type="match status" value="1"/>
</dbReference>
<proteinExistence type="inferred from homology"/>
<evidence type="ECO:0000313" key="15">
    <source>
        <dbReference type="Proteomes" id="UP000255517"/>
    </source>
</evidence>
<dbReference type="InterPro" id="IPR024728">
    <property type="entry name" value="PolY_HhH_motif"/>
</dbReference>
<dbReference type="GO" id="GO:0005829">
    <property type="term" value="C:cytosol"/>
    <property type="evidence" value="ECO:0007669"/>
    <property type="project" value="TreeGrafter"/>
</dbReference>
<dbReference type="Gene3D" id="3.30.70.270">
    <property type="match status" value="1"/>
</dbReference>
<dbReference type="SUPFAM" id="SSF56672">
    <property type="entry name" value="DNA/RNA polymerases"/>
    <property type="match status" value="1"/>
</dbReference>
<evidence type="ECO:0000256" key="7">
    <source>
        <dbReference type="ARBA" id="ARBA00022763"/>
    </source>
</evidence>
<dbReference type="GO" id="GO:0009432">
    <property type="term" value="P:SOS response"/>
    <property type="evidence" value="ECO:0007669"/>
    <property type="project" value="TreeGrafter"/>
</dbReference>
<feature type="site" description="Substrate discrimination" evidence="12">
    <location>
        <position position="13"/>
    </location>
</feature>
<dbReference type="STRING" id="1122949.GCA_000378725_01701"/>
<dbReference type="Pfam" id="PF00817">
    <property type="entry name" value="IMS"/>
    <property type="match status" value="1"/>
</dbReference>
<dbReference type="InterPro" id="IPR043502">
    <property type="entry name" value="DNA/RNA_pol_sf"/>
</dbReference>
<feature type="binding site" evidence="12">
    <location>
        <position position="102"/>
    </location>
    <ligand>
        <name>Mg(2+)</name>
        <dbReference type="ChEBI" id="CHEBI:18420"/>
    </ligand>
</feature>
<evidence type="ECO:0000259" key="13">
    <source>
        <dbReference type="PROSITE" id="PS50173"/>
    </source>
</evidence>
<dbReference type="GO" id="GO:0003887">
    <property type="term" value="F:DNA-directed DNA polymerase activity"/>
    <property type="evidence" value="ECO:0007669"/>
    <property type="project" value="UniProtKB-UniRule"/>
</dbReference>
<evidence type="ECO:0000256" key="10">
    <source>
        <dbReference type="ARBA" id="ARBA00023204"/>
    </source>
</evidence>
<evidence type="ECO:0000256" key="12">
    <source>
        <dbReference type="HAMAP-Rule" id="MF_01113"/>
    </source>
</evidence>
<evidence type="ECO:0000313" key="14">
    <source>
        <dbReference type="EMBL" id="SUB57762.1"/>
    </source>
</evidence>
<keyword evidence="7 12" id="KW-0227">DNA damage</keyword>
<dbReference type="Gene3D" id="1.10.150.20">
    <property type="entry name" value="5' to 3' exonuclease, C-terminal subdomain"/>
    <property type="match status" value="1"/>
</dbReference>
<comment type="function">
    <text evidence="12">Poorly processive, error-prone DNA polymerase involved in untargeted mutagenesis. Copies undamaged DNA at stalled replication forks, which arise in vivo from mismatched or misaligned primer ends. These misaligned primers can be extended by PolIV. Exhibits no 3'-5' exonuclease (proofreading) activity. May be involved in translesional synthesis, in conjunction with the beta clamp from PolIII.</text>
</comment>
<evidence type="ECO:0000256" key="5">
    <source>
        <dbReference type="ARBA" id="ARBA00022705"/>
    </source>
</evidence>
<evidence type="ECO:0000256" key="2">
    <source>
        <dbReference type="ARBA" id="ARBA00022457"/>
    </source>
</evidence>
<accession>A0A379C5Y8</accession>
<dbReference type="OrthoDB" id="9808813at2"/>
<dbReference type="PANTHER" id="PTHR11076">
    <property type="entry name" value="DNA REPAIR POLYMERASE UMUC / TRANSFERASE FAMILY MEMBER"/>
    <property type="match status" value="1"/>
</dbReference>